<evidence type="ECO:0000259" key="2">
    <source>
        <dbReference type="Pfam" id="PF08241"/>
    </source>
</evidence>
<accession>A0A2L0F4A5</accession>
<dbReference type="CDD" id="cd02440">
    <property type="entry name" value="AdoMet_MTases"/>
    <property type="match status" value="1"/>
</dbReference>
<organism evidence="3 5">
    <name type="scientific">Sorangium cellulosum</name>
    <name type="common">Polyangium cellulosum</name>
    <dbReference type="NCBI Taxonomy" id="56"/>
    <lineage>
        <taxon>Bacteria</taxon>
        <taxon>Pseudomonadati</taxon>
        <taxon>Myxococcota</taxon>
        <taxon>Polyangia</taxon>
        <taxon>Polyangiales</taxon>
        <taxon>Polyangiaceae</taxon>
        <taxon>Sorangium</taxon>
    </lineage>
</organism>
<dbReference type="InterPro" id="IPR050447">
    <property type="entry name" value="Erg6_SMT_methyltransf"/>
</dbReference>
<protein>
    <recommendedName>
        <fullName evidence="2">Methyltransferase type 11 domain-containing protein</fullName>
    </recommendedName>
</protein>
<evidence type="ECO:0000313" key="5">
    <source>
        <dbReference type="Proteomes" id="UP000238348"/>
    </source>
</evidence>
<name>A0A2L0F4A5_SORCE</name>
<evidence type="ECO:0000256" key="1">
    <source>
        <dbReference type="ARBA" id="ARBA00022679"/>
    </source>
</evidence>
<dbReference type="PANTHER" id="PTHR44068:SF11">
    <property type="entry name" value="GERANYL DIPHOSPHATE 2-C-METHYLTRANSFERASE"/>
    <property type="match status" value="1"/>
</dbReference>
<proteinExistence type="predicted"/>
<dbReference type="EMBL" id="CP012673">
    <property type="protein sequence ID" value="AUX46376.1"/>
    <property type="molecule type" value="Genomic_DNA"/>
</dbReference>
<reference evidence="3 5" key="1">
    <citation type="submission" date="2015-09" db="EMBL/GenBank/DDBJ databases">
        <title>Sorangium comparison.</title>
        <authorList>
            <person name="Zaburannyi N."/>
            <person name="Bunk B."/>
            <person name="Overmann J."/>
            <person name="Mueller R."/>
        </authorList>
    </citation>
    <scope>NUCLEOTIDE SEQUENCE [LARGE SCALE GENOMIC DNA]</scope>
    <source>
        <strain evidence="3 5">So ce26</strain>
    </source>
</reference>
<sequence>MSRDGAPLCPTATMFDSLYRESPLRAALMRLLPEALAAEEIVSTASTGFLTAEVLARFELWLGMSLGLLPPSTLGPARLLDLGCGVGRVGRRLAAALGVRLVGLDCSNAAITEARVGVAHLMDHERPQFHVADFSSTGLPEASVSAALSLDALYLAPDPLVALAELHRIMVPSGTLVMTAYVSENQYAGTTNLLGDWRPILSSAGFSVDRYDNQSAIWRDVMRSKHERRWAARATLRSEFGWHAEAELSVSAAMLGIGGRPSFLTQVERFEISAHRRP</sequence>
<dbReference type="EMBL" id="CP012673">
    <property type="protein sequence ID" value="AUX46391.1"/>
    <property type="molecule type" value="Genomic_DNA"/>
</dbReference>
<evidence type="ECO:0000313" key="3">
    <source>
        <dbReference type="EMBL" id="AUX46376.1"/>
    </source>
</evidence>
<dbReference type="InterPro" id="IPR029063">
    <property type="entry name" value="SAM-dependent_MTases_sf"/>
</dbReference>
<gene>
    <name evidence="3" type="ORF">SOCE26_078820</name>
    <name evidence="4" type="ORF">SOCE26_078970</name>
</gene>
<dbReference type="SUPFAM" id="SSF53335">
    <property type="entry name" value="S-adenosyl-L-methionine-dependent methyltransferases"/>
    <property type="match status" value="1"/>
</dbReference>
<dbReference type="PANTHER" id="PTHR44068">
    <property type="entry name" value="ZGC:194242"/>
    <property type="match status" value="1"/>
</dbReference>
<feature type="domain" description="Methyltransferase type 11" evidence="2">
    <location>
        <begin position="80"/>
        <end position="178"/>
    </location>
</feature>
<dbReference type="GO" id="GO:0008757">
    <property type="term" value="F:S-adenosylmethionine-dependent methyltransferase activity"/>
    <property type="evidence" value="ECO:0007669"/>
    <property type="project" value="InterPro"/>
</dbReference>
<dbReference type="Pfam" id="PF08241">
    <property type="entry name" value="Methyltransf_11"/>
    <property type="match status" value="1"/>
</dbReference>
<dbReference type="AlphaFoldDB" id="A0A2L0F4A5"/>
<dbReference type="Gene3D" id="3.40.50.150">
    <property type="entry name" value="Vaccinia Virus protein VP39"/>
    <property type="match status" value="1"/>
</dbReference>
<evidence type="ECO:0000313" key="4">
    <source>
        <dbReference type="EMBL" id="AUX46391.1"/>
    </source>
</evidence>
<dbReference type="InterPro" id="IPR013216">
    <property type="entry name" value="Methyltransf_11"/>
</dbReference>
<keyword evidence="1" id="KW-0808">Transferase</keyword>
<dbReference type="Proteomes" id="UP000238348">
    <property type="component" value="Chromosome"/>
</dbReference>